<evidence type="ECO:0000313" key="11">
    <source>
        <dbReference type="Proteomes" id="UP000054485"/>
    </source>
</evidence>
<organism evidence="10 11">
    <name type="scientific">Suillus luteus UH-Slu-Lm8-n1</name>
    <dbReference type="NCBI Taxonomy" id="930992"/>
    <lineage>
        <taxon>Eukaryota</taxon>
        <taxon>Fungi</taxon>
        <taxon>Dikarya</taxon>
        <taxon>Basidiomycota</taxon>
        <taxon>Agaricomycotina</taxon>
        <taxon>Agaricomycetes</taxon>
        <taxon>Agaricomycetidae</taxon>
        <taxon>Boletales</taxon>
        <taxon>Suillineae</taxon>
        <taxon>Suillaceae</taxon>
        <taxon>Suillus</taxon>
    </lineage>
</organism>
<reference evidence="10 11" key="1">
    <citation type="submission" date="2014-04" db="EMBL/GenBank/DDBJ databases">
        <authorList>
            <consortium name="DOE Joint Genome Institute"/>
            <person name="Kuo A."/>
            <person name="Ruytinx J."/>
            <person name="Rineau F."/>
            <person name="Colpaert J."/>
            <person name="Kohler A."/>
            <person name="Nagy L.G."/>
            <person name="Floudas D."/>
            <person name="Copeland A."/>
            <person name="Barry K.W."/>
            <person name="Cichocki N."/>
            <person name="Veneault-Fourrey C."/>
            <person name="LaButti K."/>
            <person name="Lindquist E.A."/>
            <person name="Lipzen A."/>
            <person name="Lundell T."/>
            <person name="Morin E."/>
            <person name="Murat C."/>
            <person name="Sun H."/>
            <person name="Tunlid A."/>
            <person name="Henrissat B."/>
            <person name="Grigoriev I.V."/>
            <person name="Hibbett D.S."/>
            <person name="Martin F."/>
            <person name="Nordberg H.P."/>
            <person name="Cantor M.N."/>
            <person name="Hua S.X."/>
        </authorList>
    </citation>
    <scope>NUCLEOTIDE SEQUENCE [LARGE SCALE GENOMIC DNA]</scope>
    <source>
        <strain evidence="10 11">UH-Slu-Lm8-n1</strain>
    </source>
</reference>
<dbReference type="Gene3D" id="3.40.309.10">
    <property type="entry name" value="Aldehyde Dehydrogenase, Chain A, domain 2"/>
    <property type="match status" value="1"/>
</dbReference>
<dbReference type="PANTHER" id="PTHR43866">
    <property type="entry name" value="MALONATE-SEMIALDEHYDE DEHYDROGENASE"/>
    <property type="match status" value="1"/>
</dbReference>
<dbReference type="InterPro" id="IPR004837">
    <property type="entry name" value="NaCa_Exmemb"/>
</dbReference>
<dbReference type="Pfam" id="PF01699">
    <property type="entry name" value="Na_Ca_ex"/>
    <property type="match status" value="2"/>
</dbReference>
<gene>
    <name evidence="10" type="ORF">CY34DRAFT_17306</name>
</gene>
<accession>A0A0D0ASW6</accession>
<comment type="subcellular location">
    <subcellularLocation>
        <location evidence="1">Membrane</location>
        <topology evidence="1">Multi-pass membrane protein</topology>
    </subcellularLocation>
</comment>
<dbReference type="InterPro" id="IPR016163">
    <property type="entry name" value="Ald_DH_C"/>
</dbReference>
<evidence type="ECO:0000256" key="5">
    <source>
        <dbReference type="ARBA" id="ARBA00022989"/>
    </source>
</evidence>
<evidence type="ECO:0000256" key="8">
    <source>
        <dbReference type="SAM" id="Phobius"/>
    </source>
</evidence>
<feature type="transmembrane region" description="Helical" evidence="8">
    <location>
        <begin position="682"/>
        <end position="701"/>
    </location>
</feature>
<dbReference type="SMART" id="SM00838">
    <property type="entry name" value="EFG_C"/>
    <property type="match status" value="1"/>
</dbReference>
<dbReference type="GO" id="GO:0016020">
    <property type="term" value="C:membrane"/>
    <property type="evidence" value="ECO:0007669"/>
    <property type="project" value="UniProtKB-SubCell"/>
</dbReference>
<reference evidence="11" key="2">
    <citation type="submission" date="2015-01" db="EMBL/GenBank/DDBJ databases">
        <title>Evolutionary Origins and Diversification of the Mycorrhizal Mutualists.</title>
        <authorList>
            <consortium name="DOE Joint Genome Institute"/>
            <consortium name="Mycorrhizal Genomics Consortium"/>
            <person name="Kohler A."/>
            <person name="Kuo A."/>
            <person name="Nagy L.G."/>
            <person name="Floudas D."/>
            <person name="Copeland A."/>
            <person name="Barry K.W."/>
            <person name="Cichocki N."/>
            <person name="Veneault-Fourrey C."/>
            <person name="LaButti K."/>
            <person name="Lindquist E.A."/>
            <person name="Lipzen A."/>
            <person name="Lundell T."/>
            <person name="Morin E."/>
            <person name="Murat C."/>
            <person name="Riley R."/>
            <person name="Ohm R."/>
            <person name="Sun H."/>
            <person name="Tunlid A."/>
            <person name="Henrissat B."/>
            <person name="Grigoriev I.V."/>
            <person name="Hibbett D.S."/>
            <person name="Martin F."/>
        </authorList>
    </citation>
    <scope>NUCLEOTIDE SEQUENCE [LARGE SCALE GENOMIC DNA]</scope>
    <source>
        <strain evidence="11">UH-Slu-Lm8-n1</strain>
    </source>
</reference>
<dbReference type="Proteomes" id="UP000054485">
    <property type="component" value="Unassembled WGS sequence"/>
</dbReference>
<dbReference type="CDD" id="cd04096">
    <property type="entry name" value="eEF2_snRNP_like_C"/>
    <property type="match status" value="1"/>
</dbReference>
<dbReference type="GO" id="GO:0055085">
    <property type="term" value="P:transmembrane transport"/>
    <property type="evidence" value="ECO:0007669"/>
    <property type="project" value="InterPro"/>
</dbReference>
<dbReference type="OrthoDB" id="1699231at2759"/>
<dbReference type="InterPro" id="IPR015590">
    <property type="entry name" value="Aldehyde_DH_dom"/>
</dbReference>
<dbReference type="STRING" id="930992.A0A0D0ASW6"/>
<keyword evidence="6 8" id="KW-0472">Membrane</keyword>
<evidence type="ECO:0000256" key="1">
    <source>
        <dbReference type="ARBA" id="ARBA00004141"/>
    </source>
</evidence>
<dbReference type="GO" id="GO:0006210">
    <property type="term" value="P:thymine catabolic process"/>
    <property type="evidence" value="ECO:0007669"/>
    <property type="project" value="TreeGrafter"/>
</dbReference>
<evidence type="ECO:0000259" key="9">
    <source>
        <dbReference type="SMART" id="SM00838"/>
    </source>
</evidence>
<dbReference type="SUPFAM" id="SSF54980">
    <property type="entry name" value="EF-G C-terminal domain-like"/>
    <property type="match status" value="1"/>
</dbReference>
<dbReference type="EMBL" id="KN835674">
    <property type="protein sequence ID" value="KIK35013.1"/>
    <property type="molecule type" value="Genomic_DNA"/>
</dbReference>
<dbReference type="Gene3D" id="3.40.605.10">
    <property type="entry name" value="Aldehyde Dehydrogenase, Chain A, domain 1"/>
    <property type="match status" value="1"/>
</dbReference>
<sequence length="949" mass="103276">MSPTYFSSGGLTTAAQVAHPNNSNKTIFLFSQAVLTSVQHVAFATGPFHVHPIPTELTSEDTSGISHPLMHAFCLPRHEAMLYLSISFLHSAMNFYSTEFGSYPFGSYKVVAVDEMPGMTLADAHGDVLCGLQVVETAIAVMSNIVGEKLEVSKDMDTDVRKLPLGVCASIAPFNFPAIIPLWTIPLATVTGNTLILKPSERDPGAGKITAELCAHAGLPKGIVNVVHGTAPVVNRICDHGAIKAVSFVGGRLSRKTYIRENGKRVQANLGKENGPHSGGGRGQLSEPTAHIWQGWRVVVFGSWFNLLLLLIPVSVSDRLHVPFDSLITLCHYSNWTLSFMLEKHHKVIFIFSIMSMIPLLHDLSTRELALRIGGTKAGLLNASMSNTVEMVIAITALRKCELRIVQSSLIGSILSKLLLVLGMCFFAGGLRFSEQGFDQTATKIHSSLLSISVRALLLPAAYHFAISGGKDSGSLEQKDNILKMSYGVSIILMFIYIAYLLFQFWSHKHLYRDTKLKSSRLSIKTPVNSRYLTKMLSASMTMNDKRGSMHDDQKSKEQIPEKGYTQRSTDPLAEGVSQQQTTQAEHDHVDGGSLNPPWSASPMPSPDETGRIRYASPEPMTNAERANLHRSPSAVESFREPQLSWMVTLLLLTLVTITVSITAEDLVESMDGIETAISKQWVGLVLLPAVSSIAECVTAVNTSVKDQLNLSVSIAVGSSIQTTLLVILFMVTLGWIIGRPLALLFDPFLILIATPSEDIFGPVLTVITSDTLDDALDIINENKYGNGAVIFTQSDATARHFESGVNVGQAAAQAASEGDTDQPPNLHQFLPGIFHPFDGVLQLLLLLLGLLTPVSTLRRVCYAACLLATPGLQEPVYLVEIQCPENAIGGIYSVLNRRCGQVSSEEQRPGMPMFTVKAYLPVNESFGFNSDLRSQTAGHAFPQCVFNY</sequence>
<evidence type="ECO:0000313" key="10">
    <source>
        <dbReference type="EMBL" id="KIK35013.1"/>
    </source>
</evidence>
<comment type="similarity">
    <text evidence="2">Belongs to the Ca(2+):cation antiporter (CaCA) (TC 2.A.19) family.</text>
</comment>
<dbReference type="InterPro" id="IPR000640">
    <property type="entry name" value="EFG_V-like"/>
</dbReference>
<evidence type="ECO:0000256" key="3">
    <source>
        <dbReference type="ARBA" id="ARBA00009986"/>
    </source>
</evidence>
<feature type="transmembrane region" description="Helical" evidence="8">
    <location>
        <begin position="713"/>
        <end position="738"/>
    </location>
</feature>
<feature type="compositionally biased region" description="Basic and acidic residues" evidence="7">
    <location>
        <begin position="544"/>
        <end position="561"/>
    </location>
</feature>
<evidence type="ECO:0000256" key="4">
    <source>
        <dbReference type="ARBA" id="ARBA00022692"/>
    </source>
</evidence>
<dbReference type="Gene3D" id="1.20.1420.30">
    <property type="entry name" value="NCX, central ion-binding region"/>
    <property type="match status" value="1"/>
</dbReference>
<dbReference type="PANTHER" id="PTHR43866:SF3">
    <property type="entry name" value="METHYLMALONATE-SEMIALDEHYDE DEHYDROGENASE [ACYLATING], MITOCHONDRIAL"/>
    <property type="match status" value="1"/>
</dbReference>
<evidence type="ECO:0000256" key="2">
    <source>
        <dbReference type="ARBA" id="ARBA00008170"/>
    </source>
</evidence>
<keyword evidence="5 8" id="KW-1133">Transmembrane helix</keyword>
<keyword evidence="11" id="KW-1185">Reference proteome</keyword>
<dbReference type="InterPro" id="IPR016162">
    <property type="entry name" value="Ald_DH_N"/>
</dbReference>
<dbReference type="InterPro" id="IPR044880">
    <property type="entry name" value="NCX_ion-bd_dom_sf"/>
</dbReference>
<feature type="domain" description="Elongation factor EFG" evidence="9">
    <location>
        <begin position="872"/>
        <end position="949"/>
    </location>
</feature>
<dbReference type="GO" id="GO:0004491">
    <property type="term" value="F:methylmalonate-semialdehyde dehydrogenase (acylating, NAD) activity"/>
    <property type="evidence" value="ECO:0007669"/>
    <property type="project" value="InterPro"/>
</dbReference>
<comment type="similarity">
    <text evidence="3">Belongs to the aldehyde dehydrogenase family.</text>
</comment>
<dbReference type="InterPro" id="IPR010061">
    <property type="entry name" value="MeMal-semiAld_DH"/>
</dbReference>
<feature type="transmembrane region" description="Helical" evidence="8">
    <location>
        <begin position="485"/>
        <end position="503"/>
    </location>
</feature>
<dbReference type="HOGENOM" id="CLU_310166_0_0_1"/>
<dbReference type="GO" id="GO:0005739">
    <property type="term" value="C:mitochondrion"/>
    <property type="evidence" value="ECO:0007669"/>
    <property type="project" value="TreeGrafter"/>
</dbReference>
<protein>
    <recommendedName>
        <fullName evidence="9">Elongation factor EFG domain-containing protein</fullName>
    </recommendedName>
</protein>
<dbReference type="AlphaFoldDB" id="A0A0D0ASW6"/>
<dbReference type="InterPro" id="IPR016161">
    <property type="entry name" value="Ald_DH/histidinol_DH"/>
</dbReference>
<evidence type="ECO:0000256" key="7">
    <source>
        <dbReference type="SAM" id="MobiDB-lite"/>
    </source>
</evidence>
<dbReference type="SUPFAM" id="SSF53720">
    <property type="entry name" value="ALDH-like"/>
    <property type="match status" value="2"/>
</dbReference>
<dbReference type="Pfam" id="PF00171">
    <property type="entry name" value="Aldedh"/>
    <property type="match status" value="2"/>
</dbReference>
<feature type="region of interest" description="Disordered" evidence="7">
    <location>
        <begin position="544"/>
        <end position="615"/>
    </location>
</feature>
<feature type="transmembrane region" description="Helical" evidence="8">
    <location>
        <begin position="445"/>
        <end position="465"/>
    </location>
</feature>
<keyword evidence="4 8" id="KW-0812">Transmembrane</keyword>
<feature type="transmembrane region" description="Helical" evidence="8">
    <location>
        <begin position="644"/>
        <end position="662"/>
    </location>
</feature>
<proteinExistence type="inferred from homology"/>
<name>A0A0D0ASW6_9AGAM</name>
<dbReference type="Pfam" id="PF00679">
    <property type="entry name" value="EFG_C"/>
    <property type="match status" value="1"/>
</dbReference>
<feature type="transmembrane region" description="Helical" evidence="8">
    <location>
        <begin position="410"/>
        <end position="433"/>
    </location>
</feature>
<dbReference type="GO" id="GO:0006574">
    <property type="term" value="P:L-valine catabolic process"/>
    <property type="evidence" value="ECO:0007669"/>
    <property type="project" value="TreeGrafter"/>
</dbReference>
<dbReference type="InterPro" id="IPR035647">
    <property type="entry name" value="EFG_III/V"/>
</dbReference>
<dbReference type="InParanoid" id="A0A0D0ASW6"/>
<evidence type="ECO:0000256" key="6">
    <source>
        <dbReference type="ARBA" id="ARBA00023136"/>
    </source>
</evidence>
<dbReference type="Gene3D" id="3.30.70.240">
    <property type="match status" value="1"/>
</dbReference>